<organism evidence="1 2">
    <name type="scientific">Asbolus verrucosus</name>
    <name type="common">Desert ironclad beetle</name>
    <dbReference type="NCBI Taxonomy" id="1661398"/>
    <lineage>
        <taxon>Eukaryota</taxon>
        <taxon>Metazoa</taxon>
        <taxon>Ecdysozoa</taxon>
        <taxon>Arthropoda</taxon>
        <taxon>Hexapoda</taxon>
        <taxon>Insecta</taxon>
        <taxon>Pterygota</taxon>
        <taxon>Neoptera</taxon>
        <taxon>Endopterygota</taxon>
        <taxon>Coleoptera</taxon>
        <taxon>Polyphaga</taxon>
        <taxon>Cucujiformia</taxon>
        <taxon>Tenebrionidae</taxon>
        <taxon>Pimeliinae</taxon>
        <taxon>Asbolus</taxon>
    </lineage>
</organism>
<dbReference type="AlphaFoldDB" id="A0A482W262"/>
<keyword evidence="2" id="KW-1185">Reference proteome</keyword>
<gene>
    <name evidence="1" type="ORF">BDFB_010455</name>
</gene>
<reference evidence="1 2" key="1">
    <citation type="submission" date="2017-03" db="EMBL/GenBank/DDBJ databases">
        <title>Genome of the blue death feigning beetle - Asbolus verrucosus.</title>
        <authorList>
            <person name="Rider S.D."/>
        </authorList>
    </citation>
    <scope>NUCLEOTIDE SEQUENCE [LARGE SCALE GENOMIC DNA]</scope>
    <source>
        <strain evidence="1">Butters</strain>
        <tissue evidence="1">Head and leg muscle</tissue>
    </source>
</reference>
<sequence>MRCRLFRKIIPERRKEDMACCCCRHLHRGLLRGAREQASRSPRGPHTSIFPLTPLRNAGFAVLPIGGASYSAGADK</sequence>
<protein>
    <submittedName>
        <fullName evidence="1">Uncharacterized protein</fullName>
    </submittedName>
</protein>
<name>A0A482W262_ASBVE</name>
<accession>A0A482W262</accession>
<dbReference type="EMBL" id="QDEB01037071">
    <property type="protein sequence ID" value="RZC39144.1"/>
    <property type="molecule type" value="Genomic_DNA"/>
</dbReference>
<evidence type="ECO:0000313" key="2">
    <source>
        <dbReference type="Proteomes" id="UP000292052"/>
    </source>
</evidence>
<evidence type="ECO:0000313" key="1">
    <source>
        <dbReference type="EMBL" id="RZC39144.1"/>
    </source>
</evidence>
<comment type="caution">
    <text evidence="1">The sequence shown here is derived from an EMBL/GenBank/DDBJ whole genome shotgun (WGS) entry which is preliminary data.</text>
</comment>
<dbReference type="Proteomes" id="UP000292052">
    <property type="component" value="Unassembled WGS sequence"/>
</dbReference>
<dbReference type="OrthoDB" id="10530679at2759"/>
<proteinExistence type="predicted"/>